<feature type="transmembrane region" description="Helical" evidence="1">
    <location>
        <begin position="63"/>
        <end position="89"/>
    </location>
</feature>
<accession>A0A2K9E231</accession>
<dbReference type="KEGG" id="hsc:HVS_07620"/>
<feature type="transmembrane region" description="Helical" evidence="1">
    <location>
        <begin position="806"/>
        <end position="827"/>
    </location>
</feature>
<name>A0A2K9E231_9FIRM</name>
<reference evidence="3 4" key="1">
    <citation type="submission" date="2017-12" db="EMBL/GenBank/DDBJ databases">
        <title>Complete genome sequence of Herbivorax saccincola GGR1, a novel Cellulosome-producing hydrolytic bacterium in a thermophilic biogas plant, established by Illumina and Nanopore MinION sequencing.</title>
        <authorList>
            <person name="Pechtl A."/>
            <person name="Ruckert C."/>
            <person name="Koeck D.E."/>
            <person name="Maus I."/>
            <person name="Winkler A."/>
            <person name="Kalinowski J."/>
            <person name="Puhler A."/>
            <person name="Schwarz W.W."/>
            <person name="Zverlov V.V."/>
            <person name="Schluter A."/>
            <person name="Liebl W."/>
        </authorList>
    </citation>
    <scope>NUCLEOTIDE SEQUENCE [LARGE SCALE GENOMIC DNA]</scope>
    <source>
        <strain evidence="4">SR1</strain>
    </source>
</reference>
<keyword evidence="1" id="KW-1133">Transmembrane helix</keyword>
<dbReference type="GO" id="GO:0003810">
    <property type="term" value="F:protein-glutamine gamma-glutamyltransferase activity"/>
    <property type="evidence" value="ECO:0007669"/>
    <property type="project" value="UniProtKB-EC"/>
</dbReference>
<dbReference type="EC" id="2.3.2.13" evidence="3"/>
<feature type="transmembrane region" description="Helical" evidence="1">
    <location>
        <begin position="135"/>
        <end position="152"/>
    </location>
</feature>
<dbReference type="PANTHER" id="PTHR42736:SF1">
    <property type="entry name" value="PROTEIN-GLUTAMINE GAMMA-GLUTAMYLTRANSFERASE"/>
    <property type="match status" value="1"/>
</dbReference>
<evidence type="ECO:0000313" key="4">
    <source>
        <dbReference type="Proteomes" id="UP000233534"/>
    </source>
</evidence>
<feature type="transmembrane region" description="Helical" evidence="1">
    <location>
        <begin position="38"/>
        <end position="56"/>
    </location>
</feature>
<keyword evidence="3" id="KW-0808">Transferase</keyword>
<dbReference type="Gene3D" id="3.10.620.30">
    <property type="match status" value="1"/>
</dbReference>
<dbReference type="Proteomes" id="UP000233534">
    <property type="component" value="Chromosome"/>
</dbReference>
<dbReference type="PANTHER" id="PTHR42736">
    <property type="entry name" value="PROTEIN-GLUTAMINE GAMMA-GLUTAMYLTRANSFERASE"/>
    <property type="match status" value="1"/>
</dbReference>
<feature type="transmembrane region" description="Helical" evidence="1">
    <location>
        <begin position="196"/>
        <end position="214"/>
    </location>
</feature>
<keyword evidence="3" id="KW-0012">Acyltransferase</keyword>
<dbReference type="AlphaFoldDB" id="A0A2K9E231"/>
<feature type="transmembrane region" description="Helical" evidence="1">
    <location>
        <begin position="158"/>
        <end position="176"/>
    </location>
</feature>
<evidence type="ECO:0000313" key="3">
    <source>
        <dbReference type="EMBL" id="AUG57439.1"/>
    </source>
</evidence>
<dbReference type="Pfam" id="PF01841">
    <property type="entry name" value="Transglut_core"/>
    <property type="match status" value="1"/>
</dbReference>
<gene>
    <name evidence="3" type="primary">tgpA2</name>
    <name evidence="3" type="ORF">HVS_07620</name>
</gene>
<proteinExistence type="predicted"/>
<dbReference type="SUPFAM" id="SSF54001">
    <property type="entry name" value="Cysteine proteinases"/>
    <property type="match status" value="1"/>
</dbReference>
<keyword evidence="4" id="KW-1185">Reference proteome</keyword>
<protein>
    <submittedName>
        <fullName evidence="3">Protein-glutamine gamma-glutamyltransferase</fullName>
        <ecNumber evidence="3">2.3.2.13</ecNumber>
    </submittedName>
</protein>
<dbReference type="InterPro" id="IPR002931">
    <property type="entry name" value="Transglutaminase-like"/>
</dbReference>
<feature type="transmembrane region" description="Helical" evidence="1">
    <location>
        <begin position="12"/>
        <end position="32"/>
    </location>
</feature>
<feature type="transmembrane region" description="Helical" evidence="1">
    <location>
        <begin position="109"/>
        <end position="128"/>
    </location>
</feature>
<dbReference type="InterPro" id="IPR038765">
    <property type="entry name" value="Papain-like_cys_pep_sf"/>
</dbReference>
<dbReference type="RefSeq" id="WP_101300794.1">
    <property type="nucleotide sequence ID" value="NZ_CP025197.1"/>
</dbReference>
<keyword evidence="1" id="KW-0812">Transmembrane</keyword>
<sequence length="935" mass="109749">MKDLKLTNYITKLLLSLLMSFSLIYPLTTTLLFPYKHYEIAGISLIVLLVLSVITINKKVFKISLVCIFLFIVIALIYLFKNNLLFYVYQPIAWLIDYIKDVQPFNNPYSYIITVLLCAGLSIFVFIFTFIKFNFLMIAVSGIGLFSGQWILDYFADKAYIAFYTFCVSVLIYYFLHIYYKKSKQNTNEIVKLSGLFAFALPICILIIFLTNLIPVSSKPIEWKWMDRKIQKVYEDLTLKFGNKGKFEDVQDIGVFSLASIGFGDGSSLGGNLKLDETKVLEVESEKRIYLRGRSKNRYEDNSWSLVYETEMEDYPEAELGYTSQRYYYTHPKNYYTMMYDVLFDMAYPNSNEQRPELLSDITSYLKIKITYDNIKTPTIFAPLNADIFEFGDANIHKDWIFCDTEDTLTYLVSLEKNFSYTLDTLFFNTDKEVFKNMLRQSHSDLYVTELRKVLKEMSDYITKNICKELSDYFEGNTDLYIEETLLDYYLNTFPQDFDYTKPTYQDNLERYKSSNDVVLKYINPEEMSHLELLIASSFINTDSNNGYLSSPGIIYNHTFTLNLQNYLFSEFSEYKYGITFFLQYAIDANNELEKLLDKYFFLRFALIYTDFVYDNYTFVPDSVPERVYLLAHEITENENNNFDKVKAIETYLSQYYYYTLTPGDVPEGRDFVDYFLFDKREGYCTYFATAMAILTRCIGIPSRYIEGYKLPFSPTDGNLYEVKNSDAHAWVEVFFEGIGWVPFEPTAIFNYSYYNPGSTPPPYLYNQMQYGYNPGGYLPGNFTGTGNPLLPNNEGIGKKLLNLRLILTVLFVLAIFPLTIGLNLLIRKIKLRRIYKLNPRECTIKLFEKYLKHLKILKKPVMDGETPYEYAKRIDDYGCFHPYSFSDVANIFVKARYSRLEITEEEKELVYNFHKHILEATRKKLKLLYYFTTF</sequence>
<dbReference type="InterPro" id="IPR052901">
    <property type="entry name" value="Bact_TGase-like"/>
</dbReference>
<evidence type="ECO:0000256" key="1">
    <source>
        <dbReference type="SAM" id="Phobius"/>
    </source>
</evidence>
<feature type="domain" description="Transglutaminase-like" evidence="2">
    <location>
        <begin position="677"/>
        <end position="748"/>
    </location>
</feature>
<evidence type="ECO:0000259" key="2">
    <source>
        <dbReference type="SMART" id="SM00460"/>
    </source>
</evidence>
<keyword evidence="1" id="KW-0472">Membrane</keyword>
<organism evidence="3 4">
    <name type="scientific">Acetivibrio saccincola</name>
    <dbReference type="NCBI Taxonomy" id="1677857"/>
    <lineage>
        <taxon>Bacteria</taxon>
        <taxon>Bacillati</taxon>
        <taxon>Bacillota</taxon>
        <taxon>Clostridia</taxon>
        <taxon>Eubacteriales</taxon>
        <taxon>Oscillospiraceae</taxon>
        <taxon>Acetivibrio</taxon>
    </lineage>
</organism>
<dbReference type="EMBL" id="CP025197">
    <property type="protein sequence ID" value="AUG57439.1"/>
    <property type="molecule type" value="Genomic_DNA"/>
</dbReference>
<dbReference type="SMART" id="SM00460">
    <property type="entry name" value="TGc"/>
    <property type="match status" value="1"/>
</dbReference>